<evidence type="ECO:0000256" key="1">
    <source>
        <dbReference type="ARBA" id="ARBA00008239"/>
    </source>
</evidence>
<keyword evidence="5" id="KW-1185">Reference proteome</keyword>
<dbReference type="GO" id="GO:0016887">
    <property type="term" value="F:ATP hydrolysis activity"/>
    <property type="evidence" value="ECO:0007669"/>
    <property type="project" value="InterPro"/>
</dbReference>
<protein>
    <submittedName>
        <fullName evidence="4">Uncharacterized protein</fullName>
    </submittedName>
</protein>
<organism evidence="4 5">
    <name type="scientific">Galerina marginata (strain CBS 339.88)</name>
    <dbReference type="NCBI Taxonomy" id="685588"/>
    <lineage>
        <taxon>Eukaryota</taxon>
        <taxon>Fungi</taxon>
        <taxon>Dikarya</taxon>
        <taxon>Basidiomycota</taxon>
        <taxon>Agaricomycotina</taxon>
        <taxon>Agaricomycetes</taxon>
        <taxon>Agaricomycetidae</taxon>
        <taxon>Agaricales</taxon>
        <taxon>Agaricineae</taxon>
        <taxon>Strophariaceae</taxon>
        <taxon>Galerina</taxon>
    </lineage>
</organism>
<dbReference type="EMBL" id="KL142369">
    <property type="protein sequence ID" value="KDR82493.1"/>
    <property type="molecule type" value="Genomic_DNA"/>
</dbReference>
<sequence length="141" mass="16404">MDDYEDPIFEYLDFVKGIADSEGLLLNISRKTPSRRPWISLARSPRTRTTSPNSTRPWARVKLSVHEDAQNRSSSAGSSRTTSLTCQYLLRREGSRSQSCQIQRPLHNSQGCFRRQGRRLSRIMITTLLVFYRRTIWQVIK</sequence>
<dbReference type="Proteomes" id="UP000027222">
    <property type="component" value="Unassembled WGS sequence"/>
</dbReference>
<dbReference type="GO" id="GO:0005524">
    <property type="term" value="F:ATP binding"/>
    <property type="evidence" value="ECO:0007669"/>
    <property type="project" value="InterPro"/>
</dbReference>
<keyword evidence="2" id="KW-0143">Chaperone</keyword>
<proteinExistence type="inferred from homology"/>
<gene>
    <name evidence="4" type="ORF">GALMADRAFT_825629</name>
</gene>
<dbReference type="Pfam" id="PF00183">
    <property type="entry name" value="HSP90"/>
    <property type="match status" value="1"/>
</dbReference>
<comment type="similarity">
    <text evidence="1">Belongs to the heat shock protein 90 family.</text>
</comment>
<name>A0A067TU70_GALM3</name>
<dbReference type="Gene3D" id="3.30.230.80">
    <property type="match status" value="1"/>
</dbReference>
<dbReference type="InterPro" id="IPR020568">
    <property type="entry name" value="Ribosomal_Su5_D2-typ_SF"/>
</dbReference>
<dbReference type="OrthoDB" id="3032170at2759"/>
<dbReference type="InterPro" id="IPR001404">
    <property type="entry name" value="Hsp90_fam"/>
</dbReference>
<dbReference type="SUPFAM" id="SSF54211">
    <property type="entry name" value="Ribosomal protein S5 domain 2-like"/>
    <property type="match status" value="1"/>
</dbReference>
<dbReference type="HOGENOM" id="CLU_1825422_0_0_1"/>
<evidence type="ECO:0000313" key="4">
    <source>
        <dbReference type="EMBL" id="KDR82493.1"/>
    </source>
</evidence>
<dbReference type="GO" id="GO:0140662">
    <property type="term" value="F:ATP-dependent protein folding chaperone"/>
    <property type="evidence" value="ECO:0007669"/>
    <property type="project" value="InterPro"/>
</dbReference>
<evidence type="ECO:0000313" key="5">
    <source>
        <dbReference type="Proteomes" id="UP000027222"/>
    </source>
</evidence>
<accession>A0A067TU70</accession>
<reference evidence="5" key="1">
    <citation type="journal article" date="2014" name="Proc. Natl. Acad. Sci. U.S.A.">
        <title>Extensive sampling of basidiomycete genomes demonstrates inadequacy of the white-rot/brown-rot paradigm for wood decay fungi.</title>
        <authorList>
            <person name="Riley R."/>
            <person name="Salamov A.A."/>
            <person name="Brown D.W."/>
            <person name="Nagy L.G."/>
            <person name="Floudas D."/>
            <person name="Held B.W."/>
            <person name="Levasseur A."/>
            <person name="Lombard V."/>
            <person name="Morin E."/>
            <person name="Otillar R."/>
            <person name="Lindquist E.A."/>
            <person name="Sun H."/>
            <person name="LaButti K.M."/>
            <person name="Schmutz J."/>
            <person name="Jabbour D."/>
            <person name="Luo H."/>
            <person name="Baker S.E."/>
            <person name="Pisabarro A.G."/>
            <person name="Walton J.D."/>
            <person name="Blanchette R.A."/>
            <person name="Henrissat B."/>
            <person name="Martin F."/>
            <person name="Cullen D."/>
            <person name="Hibbett D.S."/>
            <person name="Grigoriev I.V."/>
        </authorList>
    </citation>
    <scope>NUCLEOTIDE SEQUENCE [LARGE SCALE GENOMIC DNA]</scope>
    <source>
        <strain evidence="5">CBS 339.88</strain>
    </source>
</reference>
<dbReference type="STRING" id="685588.A0A067TU70"/>
<feature type="region of interest" description="Disordered" evidence="3">
    <location>
        <begin position="41"/>
        <end position="60"/>
    </location>
</feature>
<evidence type="ECO:0000256" key="3">
    <source>
        <dbReference type="SAM" id="MobiDB-lite"/>
    </source>
</evidence>
<dbReference type="GO" id="GO:0051082">
    <property type="term" value="F:unfolded protein binding"/>
    <property type="evidence" value="ECO:0007669"/>
    <property type="project" value="InterPro"/>
</dbReference>
<evidence type="ECO:0000256" key="2">
    <source>
        <dbReference type="ARBA" id="ARBA00023186"/>
    </source>
</evidence>
<feature type="compositionally biased region" description="Low complexity" evidence="3">
    <location>
        <begin position="43"/>
        <end position="57"/>
    </location>
</feature>
<dbReference type="AlphaFoldDB" id="A0A067TU70"/>